<evidence type="ECO:0000313" key="1">
    <source>
        <dbReference type="EMBL" id="CAG9713823.1"/>
    </source>
</evidence>
<organism evidence="1 2">
    <name type="scientific">Clostridium neonatale</name>
    <dbReference type="NCBI Taxonomy" id="137838"/>
    <lineage>
        <taxon>Bacteria</taxon>
        <taxon>Bacillati</taxon>
        <taxon>Bacillota</taxon>
        <taxon>Clostridia</taxon>
        <taxon>Eubacteriales</taxon>
        <taxon>Clostridiaceae</taxon>
        <taxon>Clostridium</taxon>
    </lineage>
</organism>
<name>A0AA86MPY6_9CLOT</name>
<proteinExistence type="predicted"/>
<dbReference type="RefSeq" id="WP_342350738.1">
    <property type="nucleotide sequence ID" value="NZ_CAKJVE010000006.1"/>
</dbReference>
<evidence type="ECO:0000313" key="2">
    <source>
        <dbReference type="Proteomes" id="UP000789738"/>
    </source>
</evidence>
<comment type="caution">
    <text evidence="1">The sequence shown here is derived from an EMBL/GenBank/DDBJ whole genome shotgun (WGS) entry which is preliminary data.</text>
</comment>
<dbReference type="EMBL" id="CAKJVE010000006">
    <property type="protein sequence ID" value="CAG9713823.1"/>
    <property type="molecule type" value="Genomic_DNA"/>
</dbReference>
<sequence length="50" mass="6210">MEEYKNYKKISKYPLDKKIDMCADWNNNNNVELWREDWARVNNNCLKKKD</sequence>
<protein>
    <submittedName>
        <fullName evidence="1">Uncharacterized protein</fullName>
    </submittedName>
</protein>
<reference evidence="1" key="1">
    <citation type="submission" date="2021-10" db="EMBL/GenBank/DDBJ databases">
        <authorList>
            <person name="Mesa V."/>
        </authorList>
    </citation>
    <scope>NUCLEOTIDE SEQUENCE</scope>
    <source>
        <strain evidence="1">CC3_PB</strain>
    </source>
</reference>
<dbReference type="AlphaFoldDB" id="A0AA86MPY6"/>
<accession>A0AA86MPY6</accession>
<gene>
    <name evidence="1" type="ORF">CNEO_60017</name>
</gene>
<dbReference type="Proteomes" id="UP000789738">
    <property type="component" value="Unassembled WGS sequence"/>
</dbReference>